<dbReference type="Pfam" id="PF18067">
    <property type="entry name" value="Lipase_C"/>
    <property type="match status" value="1"/>
</dbReference>
<accession>A0ABZ0D5P2</accession>
<evidence type="ECO:0000313" key="5">
    <source>
        <dbReference type="Proteomes" id="UP001303946"/>
    </source>
</evidence>
<dbReference type="PROSITE" id="PS51257">
    <property type="entry name" value="PROKAR_LIPOPROTEIN"/>
    <property type="match status" value="1"/>
</dbReference>
<dbReference type="SUPFAM" id="SSF53474">
    <property type="entry name" value="alpha/beta-Hydrolases"/>
    <property type="match status" value="1"/>
</dbReference>
<evidence type="ECO:0000259" key="3">
    <source>
        <dbReference type="Pfam" id="PF18067"/>
    </source>
</evidence>
<evidence type="ECO:0000256" key="2">
    <source>
        <dbReference type="SAM" id="SignalP"/>
    </source>
</evidence>
<dbReference type="Proteomes" id="UP001303946">
    <property type="component" value="Chromosome"/>
</dbReference>
<dbReference type="InterPro" id="IPR002918">
    <property type="entry name" value="Lipase_EstA/Esterase_EstB"/>
</dbReference>
<organism evidence="4 5">
    <name type="scientific">Piscinibacter gummiphilus</name>
    <dbReference type="NCBI Taxonomy" id="946333"/>
    <lineage>
        <taxon>Bacteria</taxon>
        <taxon>Pseudomonadati</taxon>
        <taxon>Pseudomonadota</taxon>
        <taxon>Betaproteobacteria</taxon>
        <taxon>Burkholderiales</taxon>
        <taxon>Sphaerotilaceae</taxon>
        <taxon>Piscinibacter</taxon>
    </lineage>
</organism>
<dbReference type="Gene3D" id="3.40.50.1820">
    <property type="entry name" value="alpha/beta hydrolase"/>
    <property type="match status" value="1"/>
</dbReference>
<feature type="signal peptide" evidence="2">
    <location>
        <begin position="1"/>
        <end position="22"/>
    </location>
</feature>
<keyword evidence="4" id="KW-0378">Hydrolase</keyword>
<dbReference type="PROSITE" id="PS51318">
    <property type="entry name" value="TAT"/>
    <property type="match status" value="1"/>
</dbReference>
<dbReference type="InterPro" id="IPR006311">
    <property type="entry name" value="TAT_signal"/>
</dbReference>
<dbReference type="InterPro" id="IPR029058">
    <property type="entry name" value="AB_hydrolase_fold"/>
</dbReference>
<dbReference type="Pfam" id="PF01674">
    <property type="entry name" value="Lipase_2"/>
    <property type="match status" value="1"/>
</dbReference>
<protein>
    <submittedName>
        <fullName evidence="4">Alpha/beta fold hydrolase</fullName>
    </submittedName>
</protein>
<gene>
    <name evidence="4" type="ORF">RXV79_07955</name>
</gene>
<keyword evidence="2" id="KW-0732">Signal</keyword>
<dbReference type="RefSeq" id="WP_316702877.1">
    <property type="nucleotide sequence ID" value="NZ_CP136336.1"/>
</dbReference>
<dbReference type="Gene3D" id="2.60.40.2190">
    <property type="match status" value="1"/>
</dbReference>
<proteinExistence type="predicted"/>
<feature type="domain" description="AFL C-terminal" evidence="3">
    <location>
        <begin position="272"/>
        <end position="373"/>
    </location>
</feature>
<dbReference type="GO" id="GO:0016787">
    <property type="term" value="F:hydrolase activity"/>
    <property type="evidence" value="ECO:0007669"/>
    <property type="project" value="UniProtKB-KW"/>
</dbReference>
<evidence type="ECO:0000313" key="4">
    <source>
        <dbReference type="EMBL" id="WOB09989.1"/>
    </source>
</evidence>
<feature type="chain" id="PRO_5047313878" evidence="2">
    <location>
        <begin position="23"/>
        <end position="460"/>
    </location>
</feature>
<sequence length="460" mass="48876">MTTTRRRLLHTLAALVPTTLIAACAMSPAVPEPFPPIVFVHGNGDTAALWHTTLWRFESNGWPRERLHAVDFPYPQARDRDDKPQPARSSTADQMQQLSAEVDKVLAATGARKVVLVGNSRGGYAIRNYVANGGGAAKVSHVVLGGTPNHGVQANPAANPTNEFNGAGPFLTALNAAKPPKGEEVTAGVQWMTLRSDRNDKYAQPDGAWLGMPGKPTQVTFEGPALRGAQNVVLPGVDHRETSFSPQAFAETYRFITGRAPAVTTITPEARVVLAGKVSGYGVDNQQGREPSNLPLAGATVEVHATDPATGARVGEPLLRQTVGADGRYGPVVTDAKTPLEFVVSAPGYAMTHIYRAPFARSSEIVHVRAERPAAPDARALSIVTLTRPRGYFGVPRDRISLDGQSPPAGIPTGVAGVSTARVAVTDSPRRTVVGEFNGERIAGQAWPLAENHVVLLELH</sequence>
<dbReference type="EMBL" id="CP136336">
    <property type="protein sequence ID" value="WOB09989.1"/>
    <property type="molecule type" value="Genomic_DNA"/>
</dbReference>
<evidence type="ECO:0000256" key="1">
    <source>
        <dbReference type="SAM" id="MobiDB-lite"/>
    </source>
</evidence>
<dbReference type="InterPro" id="IPR040664">
    <property type="entry name" value="AFL_C"/>
</dbReference>
<name>A0ABZ0D5P2_9BURK</name>
<reference evidence="4 5" key="1">
    <citation type="submission" date="2023-10" db="EMBL/GenBank/DDBJ databases">
        <title>Bacteria for the degradation of biodegradable plastic PBAT(Polybutylene adipate terephthalate).</title>
        <authorList>
            <person name="Weon H.-Y."/>
            <person name="Yeon J."/>
        </authorList>
    </citation>
    <scope>NUCLEOTIDE SEQUENCE [LARGE SCALE GENOMIC DNA]</scope>
    <source>
        <strain evidence="4 5">SBD 7-3</strain>
    </source>
</reference>
<feature type="region of interest" description="Disordered" evidence="1">
    <location>
        <begin position="73"/>
        <end position="95"/>
    </location>
</feature>
<keyword evidence="5" id="KW-1185">Reference proteome</keyword>